<proteinExistence type="predicted"/>
<evidence type="ECO:0000313" key="1">
    <source>
        <dbReference type="EMBL" id="BBU82960.1"/>
    </source>
</evidence>
<sequence length="53" mass="5736">MGQANIISDVFIRAASSAKDDSNGTETNVPGWATLNFAVNTEFGNEDQYRIKA</sequence>
<reference evidence="1 2" key="1">
    <citation type="submission" date="2020-01" db="EMBL/GenBank/DDBJ databases">
        <title>Dynamics of blaIMP-6 dissemination in carbapenem resistant Enterobacteriacea isolated from regional surveillance in Osaka, Japan.</title>
        <authorList>
            <person name="Abe R."/>
            <person name="Akeda Y."/>
            <person name="Sugawara Y."/>
            <person name="Yamamoto N."/>
            <person name="Tomono K."/>
            <person name="Takeuchi D."/>
            <person name="Kawahara R."/>
            <person name="Hamada S."/>
        </authorList>
    </citation>
    <scope>NUCLEOTIDE SEQUENCE [LARGE SCALE GENOMIC DNA]</scope>
    <source>
        <strain evidence="1 2">E300</strain>
    </source>
</reference>
<dbReference type="Proteomes" id="UP000467488">
    <property type="component" value="Chromosome"/>
</dbReference>
<dbReference type="EMBL" id="AP022360">
    <property type="protein sequence ID" value="BBU82960.1"/>
    <property type="molecule type" value="Genomic_DNA"/>
</dbReference>
<name>A0A8S0FSV1_ECOLX</name>
<protein>
    <submittedName>
        <fullName evidence="1">Uncharacterized protein</fullName>
    </submittedName>
</protein>
<evidence type="ECO:0000313" key="2">
    <source>
        <dbReference type="Proteomes" id="UP000467488"/>
    </source>
</evidence>
<organism evidence="1 2">
    <name type="scientific">Escherichia coli</name>
    <dbReference type="NCBI Taxonomy" id="562"/>
    <lineage>
        <taxon>Bacteria</taxon>
        <taxon>Pseudomonadati</taxon>
        <taxon>Pseudomonadota</taxon>
        <taxon>Gammaproteobacteria</taxon>
        <taxon>Enterobacterales</taxon>
        <taxon>Enterobacteriaceae</taxon>
        <taxon>Escherichia</taxon>
    </lineage>
</organism>
<gene>
    <name evidence="1" type="ORF">EIMP300_43600</name>
</gene>
<dbReference type="AlphaFoldDB" id="A0A8S0FSV1"/>
<accession>A0A8S0FSV1</accession>